<dbReference type="InterPro" id="IPR045851">
    <property type="entry name" value="AMP-bd_C_sf"/>
</dbReference>
<evidence type="ECO:0000256" key="9">
    <source>
        <dbReference type="ARBA" id="ARBA00022692"/>
    </source>
</evidence>
<organism evidence="22 23">
    <name type="scientific">Immersiella caudata</name>
    <dbReference type="NCBI Taxonomy" id="314043"/>
    <lineage>
        <taxon>Eukaryota</taxon>
        <taxon>Fungi</taxon>
        <taxon>Dikarya</taxon>
        <taxon>Ascomycota</taxon>
        <taxon>Pezizomycotina</taxon>
        <taxon>Sordariomycetes</taxon>
        <taxon>Sordariomycetidae</taxon>
        <taxon>Sordariales</taxon>
        <taxon>Lasiosphaeriaceae</taxon>
        <taxon>Immersiella</taxon>
    </lineage>
</organism>
<dbReference type="AlphaFoldDB" id="A0AA40BZ71"/>
<accession>A0AA40BZ71</accession>
<dbReference type="FunFam" id="3.30.300.30:FF:000002">
    <property type="entry name" value="Long-chain fatty acid transport protein 1"/>
    <property type="match status" value="1"/>
</dbReference>
<dbReference type="PANTHER" id="PTHR43107:SF15">
    <property type="entry name" value="FATTY ACID TRANSPORT PROTEIN 3, ISOFORM A"/>
    <property type="match status" value="1"/>
</dbReference>
<evidence type="ECO:0000256" key="2">
    <source>
        <dbReference type="ARBA" id="ARBA00004585"/>
    </source>
</evidence>
<dbReference type="GO" id="GO:0005811">
    <property type="term" value="C:lipid droplet"/>
    <property type="evidence" value="ECO:0007669"/>
    <property type="project" value="UniProtKB-SubCell"/>
</dbReference>
<dbReference type="EMBL" id="JAULSU010000004">
    <property type="protein sequence ID" value="KAK0618863.1"/>
    <property type="molecule type" value="Genomic_DNA"/>
</dbReference>
<keyword evidence="13" id="KW-0445">Lipid transport</keyword>
<evidence type="ECO:0000256" key="3">
    <source>
        <dbReference type="ARBA" id="ARBA00004651"/>
    </source>
</evidence>
<dbReference type="Gene3D" id="3.30.300.30">
    <property type="match status" value="1"/>
</dbReference>
<dbReference type="GO" id="GO:0009898">
    <property type="term" value="C:cytoplasmic side of plasma membrane"/>
    <property type="evidence" value="ECO:0007669"/>
    <property type="project" value="TreeGrafter"/>
</dbReference>
<keyword evidence="9" id="KW-0812">Transmembrane</keyword>
<dbReference type="FunFam" id="3.40.50.12780:FF:000019">
    <property type="entry name" value="Long-chain fatty acid transporter"/>
    <property type="match status" value="1"/>
</dbReference>
<evidence type="ECO:0000256" key="6">
    <source>
        <dbReference type="ARBA" id="ARBA00022475"/>
    </source>
</evidence>
<evidence type="ECO:0000313" key="22">
    <source>
        <dbReference type="EMBL" id="KAK0618863.1"/>
    </source>
</evidence>
<proteinExistence type="inferred from homology"/>
<evidence type="ECO:0000256" key="19">
    <source>
        <dbReference type="ARBA" id="ARBA00078285"/>
    </source>
</evidence>
<dbReference type="SUPFAM" id="SSF56801">
    <property type="entry name" value="Acetyl-CoA synthetase-like"/>
    <property type="match status" value="1"/>
</dbReference>
<dbReference type="InterPro" id="IPR020845">
    <property type="entry name" value="AMP-binding_CS"/>
</dbReference>
<evidence type="ECO:0000313" key="23">
    <source>
        <dbReference type="Proteomes" id="UP001175000"/>
    </source>
</evidence>
<evidence type="ECO:0000256" key="5">
    <source>
        <dbReference type="ARBA" id="ARBA00022448"/>
    </source>
</evidence>
<evidence type="ECO:0000256" key="15">
    <source>
        <dbReference type="ARBA" id="ARBA00023140"/>
    </source>
</evidence>
<evidence type="ECO:0000256" key="1">
    <source>
        <dbReference type="ARBA" id="ARBA00004502"/>
    </source>
</evidence>
<gene>
    <name evidence="22" type="ORF">B0T14DRAFT_565769</name>
</gene>
<evidence type="ECO:0000256" key="4">
    <source>
        <dbReference type="ARBA" id="ARBA00006432"/>
    </source>
</evidence>
<evidence type="ECO:0000256" key="13">
    <source>
        <dbReference type="ARBA" id="ARBA00023055"/>
    </source>
</evidence>
<keyword evidence="11" id="KW-0067">ATP-binding</keyword>
<keyword evidence="6" id="KW-1003">Cell membrane</keyword>
<dbReference type="GO" id="GO:0005778">
    <property type="term" value="C:peroxisomal membrane"/>
    <property type="evidence" value="ECO:0007669"/>
    <property type="project" value="UniProtKB-SubCell"/>
</dbReference>
<keyword evidence="14" id="KW-0472">Membrane</keyword>
<comment type="subcellular location">
    <subcellularLocation>
        <location evidence="3">Cell membrane</location>
        <topology evidence="3">Multi-pass membrane protein</topology>
    </subcellularLocation>
    <subcellularLocation>
        <location evidence="1">Lipid droplet</location>
    </subcellularLocation>
    <subcellularLocation>
        <location evidence="2">Peroxisome membrane</location>
        <topology evidence="2">Multi-pass membrane protein</topology>
    </subcellularLocation>
</comment>
<dbReference type="GO" id="GO:0005324">
    <property type="term" value="F:long-chain fatty acid transmembrane transporter activity"/>
    <property type="evidence" value="ECO:0007669"/>
    <property type="project" value="TreeGrafter"/>
</dbReference>
<keyword evidence="5" id="KW-0813">Transport</keyword>
<evidence type="ECO:0000256" key="7">
    <source>
        <dbReference type="ARBA" id="ARBA00022598"/>
    </source>
</evidence>
<keyword evidence="15" id="KW-0576">Peroxisome</keyword>
<evidence type="ECO:0000256" key="16">
    <source>
        <dbReference type="ARBA" id="ARBA00051585"/>
    </source>
</evidence>
<reference evidence="22" key="1">
    <citation type="submission" date="2023-06" db="EMBL/GenBank/DDBJ databases">
        <title>Genome-scale phylogeny and comparative genomics of the fungal order Sordariales.</title>
        <authorList>
            <consortium name="Lawrence Berkeley National Laboratory"/>
            <person name="Hensen N."/>
            <person name="Bonometti L."/>
            <person name="Westerberg I."/>
            <person name="Brannstrom I.O."/>
            <person name="Guillou S."/>
            <person name="Cros-Aarteil S."/>
            <person name="Calhoun S."/>
            <person name="Haridas S."/>
            <person name="Kuo A."/>
            <person name="Mondo S."/>
            <person name="Pangilinan J."/>
            <person name="Riley R."/>
            <person name="Labutti K."/>
            <person name="Andreopoulos B."/>
            <person name="Lipzen A."/>
            <person name="Chen C."/>
            <person name="Yanf M."/>
            <person name="Daum C."/>
            <person name="Ng V."/>
            <person name="Clum A."/>
            <person name="Steindorff A."/>
            <person name="Ohm R."/>
            <person name="Martin F."/>
            <person name="Silar P."/>
            <person name="Natvig D."/>
            <person name="Lalanne C."/>
            <person name="Gautier V."/>
            <person name="Ament-Velasquez S.L."/>
            <person name="Kruys A."/>
            <person name="Hutchinson M.I."/>
            <person name="Powell A.J."/>
            <person name="Barry K."/>
            <person name="Miller A.N."/>
            <person name="Grigoriev I.V."/>
            <person name="Debuchy R."/>
            <person name="Gladieux P."/>
            <person name="Thoren M.H."/>
            <person name="Johannesson H."/>
        </authorList>
    </citation>
    <scope>NUCLEOTIDE SEQUENCE</scope>
    <source>
        <strain evidence="22">CBS 606.72</strain>
    </source>
</reference>
<dbReference type="GO" id="GO:0044539">
    <property type="term" value="P:long-chain fatty acid import into cell"/>
    <property type="evidence" value="ECO:0007669"/>
    <property type="project" value="TreeGrafter"/>
</dbReference>
<evidence type="ECO:0000259" key="20">
    <source>
        <dbReference type="Pfam" id="PF00501"/>
    </source>
</evidence>
<dbReference type="Pfam" id="PF00501">
    <property type="entry name" value="AMP-binding"/>
    <property type="match status" value="1"/>
</dbReference>
<protein>
    <recommendedName>
        <fullName evidence="18">Very long-chain fatty acid transport protein</fullName>
    </recommendedName>
    <alternativeName>
        <fullName evidence="19">Very-long-chain acyl-CoA synthetase</fullName>
    </alternativeName>
</protein>
<dbReference type="InterPro" id="IPR000873">
    <property type="entry name" value="AMP-dep_synth/lig_dom"/>
</dbReference>
<keyword evidence="23" id="KW-1185">Reference proteome</keyword>
<keyword evidence="10" id="KW-0547">Nucleotide-binding</keyword>
<comment type="function">
    <text evidence="17">Acyl-CoA synthetase required for both the import of long chain fatty acids (LCFAs) (C14-C18) and the activation very long chain fatty acids (VLCFAs) (C20-C26) by esterification of the fatty acids into metabolically active CoA-thioesters for subsequent degradation or incorporation into phospholipids. The transport and fatty acyl-CoA synthetase activities are genetically separable and are thus independent activities. Esterifies VLCFAs in the peroxisome matrix. The VLCFAs are actively transported into peroxisomes by a PXA1-PXA2 heterodimeric transporter in the peroxisomal membrane.</text>
</comment>
<dbReference type="InterPro" id="IPR042099">
    <property type="entry name" value="ANL_N_sf"/>
</dbReference>
<evidence type="ECO:0000256" key="18">
    <source>
        <dbReference type="ARBA" id="ARBA00068795"/>
    </source>
</evidence>
<evidence type="ECO:0000256" key="11">
    <source>
        <dbReference type="ARBA" id="ARBA00022840"/>
    </source>
</evidence>
<comment type="similarity">
    <text evidence="4">Belongs to the ATP-dependent AMP-binding enzyme family.</text>
</comment>
<feature type="domain" description="AMP-binding enzyme C-terminal" evidence="21">
    <location>
        <begin position="509"/>
        <end position="589"/>
    </location>
</feature>
<dbReference type="PANTHER" id="PTHR43107">
    <property type="entry name" value="LONG-CHAIN FATTY ACID TRANSPORT PROTEIN"/>
    <property type="match status" value="1"/>
</dbReference>
<evidence type="ECO:0000256" key="14">
    <source>
        <dbReference type="ARBA" id="ARBA00023136"/>
    </source>
</evidence>
<dbReference type="Gene3D" id="3.40.50.12780">
    <property type="entry name" value="N-terminal domain of ligase-like"/>
    <property type="match status" value="1"/>
</dbReference>
<evidence type="ECO:0000256" key="10">
    <source>
        <dbReference type="ARBA" id="ARBA00022741"/>
    </source>
</evidence>
<evidence type="ECO:0000256" key="8">
    <source>
        <dbReference type="ARBA" id="ARBA00022677"/>
    </source>
</evidence>
<keyword evidence="7" id="KW-0436">Ligase</keyword>
<dbReference type="InterPro" id="IPR025110">
    <property type="entry name" value="AMP-bd_C"/>
</dbReference>
<evidence type="ECO:0000259" key="21">
    <source>
        <dbReference type="Pfam" id="PF13193"/>
    </source>
</evidence>
<keyword evidence="12" id="KW-1133">Transmembrane helix</keyword>
<dbReference type="PROSITE" id="PS00455">
    <property type="entry name" value="AMP_BINDING"/>
    <property type="match status" value="1"/>
</dbReference>
<evidence type="ECO:0000256" key="17">
    <source>
        <dbReference type="ARBA" id="ARBA00060276"/>
    </source>
</evidence>
<sequence length="636" mass="70905">MTSLALTAAVATATTAYLRARFSLDHDLLFLRITTTTALNLIRAVRSNRVNIFYTLESHALNPSTASRPFLWFEGKSHSYAEVYDTVLRYGNYLRTVCGVKKGEVVAMDYQNSERFVIMWFALWSVGATPAFINWQLGGKPLAHCLRTSTARLVLVDPRVVSEGGLSEEVRREFEAEGVRFLMVDEEVEREMRGAEAVRVGDEVRAVERYVDLAILIYTSGTTGMPKPAVVSWMKIYIASQMAAKGIEMARDDVMYLSMPLYHSSASCIGVCSALFTGATAAIGRKFSTKNFWPEIRASNATAFLYVGETCRYLTVTPPEIDPVTGANLDKAHKIRVVMGNGLRPDVWNRFKDRFGIDTIFEFYAATEGPFGSWNRSRNDFSRGAIGRYGLFSRAFVEFRSTIVALDHETDQPWRDSKTGLCRRAKSSETGELIAALPPGDIEARFQGYFNNKGATNSKIIRHVFKKGDAWFRTGDVMRWEGVGDGRLFFNDRIGDTYRWKSENVSTAEVAQIVGEHSSVLEANVYGVQLPNHDGRAGCVAIALDQPQPNGELLTSLAKHSIKGLPKYAVPLFLRVVKDVGLQKTGTNKQQKNALRDEGVDPAKVDGDQLFWLKDGTYAPFSFKEWNQLQGGAVKL</sequence>
<name>A0AA40BZ71_9PEZI</name>
<feature type="domain" description="AMP-dependent synthetase/ligase" evidence="20">
    <location>
        <begin position="66"/>
        <end position="388"/>
    </location>
</feature>
<evidence type="ECO:0000256" key="12">
    <source>
        <dbReference type="ARBA" id="ARBA00022989"/>
    </source>
</evidence>
<comment type="catalytic activity">
    <reaction evidence="16">
        <text>a very long-chain fatty acid + ATP + CoA = a very long-chain fatty acyl-CoA + AMP + diphosphate</text>
        <dbReference type="Rhea" id="RHEA:54536"/>
        <dbReference type="ChEBI" id="CHEBI:30616"/>
        <dbReference type="ChEBI" id="CHEBI:33019"/>
        <dbReference type="ChEBI" id="CHEBI:57287"/>
        <dbReference type="ChEBI" id="CHEBI:58950"/>
        <dbReference type="ChEBI" id="CHEBI:138261"/>
        <dbReference type="ChEBI" id="CHEBI:456215"/>
    </reaction>
</comment>
<dbReference type="Proteomes" id="UP001175000">
    <property type="component" value="Unassembled WGS sequence"/>
</dbReference>
<dbReference type="Pfam" id="PF13193">
    <property type="entry name" value="AMP-binding_C"/>
    <property type="match status" value="1"/>
</dbReference>
<dbReference type="GO" id="GO:0004467">
    <property type="term" value="F:long-chain fatty acid-CoA ligase activity"/>
    <property type="evidence" value="ECO:0007669"/>
    <property type="project" value="TreeGrafter"/>
</dbReference>
<keyword evidence="8" id="KW-0551">Lipid droplet</keyword>
<comment type="caution">
    <text evidence="22">The sequence shown here is derived from an EMBL/GenBank/DDBJ whole genome shotgun (WGS) entry which is preliminary data.</text>
</comment>
<dbReference type="GO" id="GO:0005524">
    <property type="term" value="F:ATP binding"/>
    <property type="evidence" value="ECO:0007669"/>
    <property type="project" value="UniProtKB-KW"/>
</dbReference>